<keyword evidence="5" id="KW-0812">Transmembrane</keyword>
<dbReference type="PANTHER" id="PTHR31646:SF1">
    <property type="entry name" value="ALPHA-1,2-MANNOSYLTRANSFERASE MNN2"/>
    <property type="match status" value="1"/>
</dbReference>
<proteinExistence type="inferred from homology"/>
<evidence type="ECO:0000256" key="5">
    <source>
        <dbReference type="ARBA" id="ARBA00022692"/>
    </source>
</evidence>
<organism evidence="11 12">
    <name type="scientific">[Myrmecia] bisecta</name>
    <dbReference type="NCBI Taxonomy" id="41462"/>
    <lineage>
        <taxon>Eukaryota</taxon>
        <taxon>Viridiplantae</taxon>
        <taxon>Chlorophyta</taxon>
        <taxon>core chlorophytes</taxon>
        <taxon>Trebouxiophyceae</taxon>
        <taxon>Trebouxiales</taxon>
        <taxon>Trebouxiaceae</taxon>
        <taxon>Myrmecia</taxon>
    </lineage>
</organism>
<dbReference type="SUPFAM" id="SSF53448">
    <property type="entry name" value="Nucleotide-diphospho-sugar transferases"/>
    <property type="match status" value="1"/>
</dbReference>
<protein>
    <submittedName>
        <fullName evidence="11">Uncharacterized protein</fullName>
    </submittedName>
</protein>
<dbReference type="AlphaFoldDB" id="A0AAW1R6R6"/>
<dbReference type="EMBL" id="JALJOR010000001">
    <property type="protein sequence ID" value="KAK9829348.1"/>
    <property type="molecule type" value="Genomic_DNA"/>
</dbReference>
<evidence type="ECO:0000256" key="7">
    <source>
        <dbReference type="ARBA" id="ARBA00022989"/>
    </source>
</evidence>
<evidence type="ECO:0000256" key="3">
    <source>
        <dbReference type="ARBA" id="ARBA00009105"/>
    </source>
</evidence>
<sequence>MLLAAKPLGHGGGNRADLSKGALTDEVATAAMMESLELDASTKTYLEEHFTDLEVIDLANAPYPAHHRKLEVTHYLFKAYAFYHSQFEQVLVLDADNVPLQDLTPLFESREFAEAGAIFWPDYWQTKPGPPTPFIMPGAMFQLFGLPPPLLTNQDRWFSSCESGQMLFDRKALPDVLEWSYWVNTYGPDFFYQVALEKESYQLAFSLAGKADKYRQVLQYPREVLCKRPRGKLSYLHVGMMQLDFAGRPLFFHRTDNTAKLDPAAPDYYTADFVSIPMSEEHAFRLFHAPEHGGSGFKAVEVREVGPADNCRFTPDGINLQAPLHKECNVAIGSEVMPVPIMSVALLSAGLQDVLTASYQAFERVKADIQQNKLLTHACKKYDDKLGIVC</sequence>
<dbReference type="GO" id="GO:0000139">
    <property type="term" value="C:Golgi membrane"/>
    <property type="evidence" value="ECO:0007669"/>
    <property type="project" value="UniProtKB-SubCell"/>
</dbReference>
<reference evidence="11 12" key="1">
    <citation type="journal article" date="2024" name="Nat. Commun.">
        <title>Phylogenomics reveals the evolutionary origins of lichenization in chlorophyte algae.</title>
        <authorList>
            <person name="Puginier C."/>
            <person name="Libourel C."/>
            <person name="Otte J."/>
            <person name="Skaloud P."/>
            <person name="Haon M."/>
            <person name="Grisel S."/>
            <person name="Petersen M."/>
            <person name="Berrin J.G."/>
            <person name="Delaux P.M."/>
            <person name="Dal Grande F."/>
            <person name="Keller J."/>
        </authorList>
    </citation>
    <scope>NUCLEOTIDE SEQUENCE [LARGE SCALE GENOMIC DNA]</scope>
    <source>
        <strain evidence="11 12">SAG 2043</strain>
    </source>
</reference>
<evidence type="ECO:0000256" key="1">
    <source>
        <dbReference type="ARBA" id="ARBA00004394"/>
    </source>
</evidence>
<evidence type="ECO:0000256" key="6">
    <source>
        <dbReference type="ARBA" id="ARBA00022968"/>
    </source>
</evidence>
<dbReference type="InterPro" id="IPR022751">
    <property type="entry name" value="Alpha_mannosyltransferase"/>
</dbReference>
<keyword evidence="9" id="KW-0472">Membrane</keyword>
<dbReference type="InterPro" id="IPR029044">
    <property type="entry name" value="Nucleotide-diphossugar_trans"/>
</dbReference>
<evidence type="ECO:0000256" key="10">
    <source>
        <dbReference type="ARBA" id="ARBA00037847"/>
    </source>
</evidence>
<name>A0AAW1R6R6_9CHLO</name>
<comment type="subcellular location">
    <subcellularLocation>
        <location evidence="10">Endomembrane system</location>
        <topology evidence="10">Single-pass membrane protein</topology>
    </subcellularLocation>
    <subcellularLocation>
        <location evidence="1">Golgi apparatus membrane</location>
    </subcellularLocation>
    <subcellularLocation>
        <location evidence="2">Membrane</location>
        <topology evidence="2">Single-pass type II membrane protein</topology>
    </subcellularLocation>
</comment>
<dbReference type="Pfam" id="PF11051">
    <property type="entry name" value="Mannosyl_trans3"/>
    <property type="match status" value="1"/>
</dbReference>
<dbReference type="GO" id="GO:0000026">
    <property type="term" value="F:alpha-1,2-mannosyltransferase activity"/>
    <property type="evidence" value="ECO:0007669"/>
    <property type="project" value="TreeGrafter"/>
</dbReference>
<keyword evidence="8" id="KW-0333">Golgi apparatus</keyword>
<evidence type="ECO:0000256" key="4">
    <source>
        <dbReference type="ARBA" id="ARBA00022679"/>
    </source>
</evidence>
<evidence type="ECO:0000256" key="8">
    <source>
        <dbReference type="ARBA" id="ARBA00023034"/>
    </source>
</evidence>
<evidence type="ECO:0000313" key="11">
    <source>
        <dbReference type="EMBL" id="KAK9829348.1"/>
    </source>
</evidence>
<comment type="similarity">
    <text evidence="3">Belongs to the MNN1/MNT family.</text>
</comment>
<evidence type="ECO:0000256" key="9">
    <source>
        <dbReference type="ARBA" id="ARBA00023136"/>
    </source>
</evidence>
<dbReference type="Proteomes" id="UP001489004">
    <property type="component" value="Unassembled WGS sequence"/>
</dbReference>
<dbReference type="Gene3D" id="3.90.550.10">
    <property type="entry name" value="Spore Coat Polysaccharide Biosynthesis Protein SpsA, Chain A"/>
    <property type="match status" value="1"/>
</dbReference>
<accession>A0AAW1R6R6</accession>
<keyword evidence="12" id="KW-1185">Reference proteome</keyword>
<dbReference type="GO" id="GO:0046354">
    <property type="term" value="P:mannan biosynthetic process"/>
    <property type="evidence" value="ECO:0007669"/>
    <property type="project" value="TreeGrafter"/>
</dbReference>
<keyword evidence="4" id="KW-0808">Transferase</keyword>
<keyword evidence="7" id="KW-1133">Transmembrane helix</keyword>
<gene>
    <name evidence="11" type="ORF">WJX72_005308</name>
</gene>
<comment type="caution">
    <text evidence="11">The sequence shown here is derived from an EMBL/GenBank/DDBJ whole genome shotgun (WGS) entry which is preliminary data.</text>
</comment>
<evidence type="ECO:0000313" key="12">
    <source>
        <dbReference type="Proteomes" id="UP001489004"/>
    </source>
</evidence>
<dbReference type="PANTHER" id="PTHR31646">
    <property type="entry name" value="ALPHA-1,2-MANNOSYLTRANSFERASE MNN2"/>
    <property type="match status" value="1"/>
</dbReference>
<keyword evidence="6" id="KW-0735">Signal-anchor</keyword>
<evidence type="ECO:0000256" key="2">
    <source>
        <dbReference type="ARBA" id="ARBA00004606"/>
    </source>
</evidence>